<evidence type="ECO:0000313" key="1">
    <source>
        <dbReference type="EMBL" id="WXB04817.1"/>
    </source>
</evidence>
<keyword evidence="2" id="KW-1185">Reference proteome</keyword>
<proteinExistence type="predicted"/>
<reference evidence="1" key="1">
    <citation type="submission" date="2021-12" db="EMBL/GenBank/DDBJ databases">
        <title>Discovery of the Pendulisporaceae a myxobacterial family with distinct sporulation behavior and unique specialized metabolism.</title>
        <authorList>
            <person name="Garcia R."/>
            <person name="Popoff A."/>
            <person name="Bader C.D."/>
            <person name="Loehr J."/>
            <person name="Walesch S."/>
            <person name="Walt C."/>
            <person name="Boldt J."/>
            <person name="Bunk B."/>
            <person name="Haeckl F.J.F.P.J."/>
            <person name="Gunesch A.P."/>
            <person name="Birkelbach J."/>
            <person name="Nuebel U."/>
            <person name="Pietschmann T."/>
            <person name="Bach T."/>
            <person name="Mueller R."/>
        </authorList>
    </citation>
    <scope>NUCLEOTIDE SEQUENCE</scope>
    <source>
        <strain evidence="1">MSr11367</strain>
    </source>
</reference>
<accession>A0ABZ2L243</accession>
<gene>
    <name evidence="1" type="ORF">LVJ94_48985</name>
</gene>
<dbReference type="RefSeq" id="WP_394840485.1">
    <property type="nucleotide sequence ID" value="NZ_CP089929.1"/>
</dbReference>
<evidence type="ECO:0000313" key="2">
    <source>
        <dbReference type="Proteomes" id="UP001374803"/>
    </source>
</evidence>
<dbReference type="EMBL" id="CP089983">
    <property type="protein sequence ID" value="WXB04817.1"/>
    <property type="molecule type" value="Genomic_DNA"/>
</dbReference>
<dbReference type="Proteomes" id="UP001374803">
    <property type="component" value="Chromosome"/>
</dbReference>
<dbReference type="Gene3D" id="1.25.40.10">
    <property type="entry name" value="Tetratricopeptide repeat domain"/>
    <property type="match status" value="1"/>
</dbReference>
<dbReference type="SUPFAM" id="SSF48452">
    <property type="entry name" value="TPR-like"/>
    <property type="match status" value="1"/>
</dbReference>
<sequence length="251" mass="27397">MAAARTENIFETVNHRRLLTNARLYLGLLLAHLGNIDMGEEKLRAALADARQDGDMWTSGVATVQLAMTLVDAGNGWANEEASQLLRKLLERPGDKDFRGFANAILANIHLDRGQLDAAESHIRLALDMLITFVTARPYADAARLRILLRSNRIDEAHDDAEEALSRLDRLVGGGFAEVRLRLAAFEAYAAAGDPSAERILEGALDQISIRAGTIDDPVARATFLAKNPINRSALEEGGKRFPITAPACKF</sequence>
<name>A0ABZ2L243_9BACT</name>
<evidence type="ECO:0008006" key="3">
    <source>
        <dbReference type="Google" id="ProtNLM"/>
    </source>
</evidence>
<dbReference type="InterPro" id="IPR011990">
    <property type="entry name" value="TPR-like_helical_dom_sf"/>
</dbReference>
<organism evidence="1 2">
    <name type="scientific">Pendulispora rubella</name>
    <dbReference type="NCBI Taxonomy" id="2741070"/>
    <lineage>
        <taxon>Bacteria</taxon>
        <taxon>Pseudomonadati</taxon>
        <taxon>Myxococcota</taxon>
        <taxon>Myxococcia</taxon>
        <taxon>Myxococcales</taxon>
        <taxon>Sorangiineae</taxon>
        <taxon>Pendulisporaceae</taxon>
        <taxon>Pendulispora</taxon>
    </lineage>
</organism>
<protein>
    <recommendedName>
        <fullName evidence="3">Coatomer subunit epsilon</fullName>
    </recommendedName>
</protein>